<evidence type="ECO:0000313" key="2">
    <source>
        <dbReference type="EMBL" id="MCM3713971.1"/>
    </source>
</evidence>
<dbReference type="Proteomes" id="UP001139179">
    <property type="component" value="Unassembled WGS sequence"/>
</dbReference>
<evidence type="ECO:0000313" key="3">
    <source>
        <dbReference type="Proteomes" id="UP001139179"/>
    </source>
</evidence>
<organism evidence="2 3">
    <name type="scientific">Halalkalibacter oceani</name>
    <dbReference type="NCBI Taxonomy" id="1653776"/>
    <lineage>
        <taxon>Bacteria</taxon>
        <taxon>Bacillati</taxon>
        <taxon>Bacillota</taxon>
        <taxon>Bacilli</taxon>
        <taxon>Bacillales</taxon>
        <taxon>Bacillaceae</taxon>
        <taxon>Halalkalibacter</taxon>
    </lineage>
</organism>
<protein>
    <submittedName>
        <fullName evidence="2">Uncharacterized protein</fullName>
    </submittedName>
</protein>
<comment type="caution">
    <text evidence="2">The sequence shown here is derived from an EMBL/GenBank/DDBJ whole genome shotgun (WGS) entry which is preliminary data.</text>
</comment>
<dbReference type="SUPFAM" id="SSF58100">
    <property type="entry name" value="Bacterial hemolysins"/>
    <property type="match status" value="1"/>
</dbReference>
<name>A0A9X2DNY2_9BACI</name>
<gene>
    <name evidence="2" type="ORF">M3202_07720</name>
</gene>
<dbReference type="EMBL" id="JAMBOL010000004">
    <property type="protein sequence ID" value="MCM3713971.1"/>
    <property type="molecule type" value="Genomic_DNA"/>
</dbReference>
<dbReference type="RefSeq" id="WP_251222771.1">
    <property type="nucleotide sequence ID" value="NZ_JAMBOL010000004.1"/>
</dbReference>
<dbReference type="AlphaFoldDB" id="A0A9X2DNY2"/>
<reference evidence="2" key="1">
    <citation type="submission" date="2022-05" db="EMBL/GenBank/DDBJ databases">
        <title>Comparative Genomics of Spacecraft Associated Microbes.</title>
        <authorList>
            <person name="Tran M.T."/>
            <person name="Wright A."/>
            <person name="Seuylemezian A."/>
            <person name="Eisen J."/>
            <person name="Coil D."/>
        </authorList>
    </citation>
    <scope>NUCLEOTIDE SEQUENCE</scope>
    <source>
        <strain evidence="2">214.1.1</strain>
    </source>
</reference>
<keyword evidence="3" id="KW-1185">Reference proteome</keyword>
<feature type="coiled-coil region" evidence="1">
    <location>
        <begin position="30"/>
        <end position="167"/>
    </location>
</feature>
<evidence type="ECO:0000256" key="1">
    <source>
        <dbReference type="SAM" id="Coils"/>
    </source>
</evidence>
<keyword evidence="1" id="KW-0175">Coiled coil</keyword>
<accession>A0A9X2DNY2</accession>
<sequence>MLAEYQKRLTEVKERKRLYVKWSAHKERAITHLTEGHQKAEQLRQQLERERADVEQLKKLSFTNLFYTVVGRRLEKMEKEQQEVLQAQLKYEEALQTIEDLEEELKEIQLLLHSLSEPVKEYEQLIKEKKAYLIATDSVLNERLSSLIDEEEEKKAQLKEYQEAIAAGIKARASLEKAISSLESASGWSTWDMFGGGMISTAMKHGHIDEARSEIHHAQRALRHFEEELKDVNAYTDCTIEIDGFLTFADYFFDGFIVDWMVHGKIQDSLTQATEMSYHVERIVGELEREDRALTSTIAALKQQRTELVELA</sequence>
<proteinExistence type="predicted"/>